<dbReference type="EMBL" id="JAXQNO010000016">
    <property type="protein sequence ID" value="KAK4781808.1"/>
    <property type="molecule type" value="Genomic_DNA"/>
</dbReference>
<evidence type="ECO:0000256" key="3">
    <source>
        <dbReference type="ARBA" id="ARBA00022833"/>
    </source>
</evidence>
<dbReference type="GO" id="GO:0008270">
    <property type="term" value="F:zinc ion binding"/>
    <property type="evidence" value="ECO:0007669"/>
    <property type="project" value="UniProtKB-KW"/>
</dbReference>
<dbReference type="Proteomes" id="UP001346149">
    <property type="component" value="Unassembled WGS sequence"/>
</dbReference>
<evidence type="ECO:0000259" key="6">
    <source>
        <dbReference type="PROSITE" id="PS50119"/>
    </source>
</evidence>
<protein>
    <recommendedName>
        <fullName evidence="6">B box-type domain-containing protein</fullName>
    </recommendedName>
</protein>
<keyword evidence="8" id="KW-1185">Reference proteome</keyword>
<accession>A0AAN7LF46</accession>
<keyword evidence="1" id="KW-0479">Metal-binding</keyword>
<evidence type="ECO:0000313" key="7">
    <source>
        <dbReference type="EMBL" id="KAK4781808.1"/>
    </source>
</evidence>
<feature type="compositionally biased region" description="Acidic residues" evidence="5">
    <location>
        <begin position="108"/>
        <end position="149"/>
    </location>
</feature>
<gene>
    <name evidence="7" type="ORF">SAY86_015910</name>
</gene>
<evidence type="ECO:0000313" key="8">
    <source>
        <dbReference type="Proteomes" id="UP001346149"/>
    </source>
</evidence>
<feature type="region of interest" description="Disordered" evidence="5">
    <location>
        <begin position="93"/>
        <end position="183"/>
    </location>
</feature>
<dbReference type="PANTHER" id="PTHR31717">
    <property type="entry name" value="ZINC FINGER PROTEIN CONSTANS-LIKE 10"/>
    <property type="match status" value="1"/>
</dbReference>
<proteinExistence type="predicted"/>
<reference evidence="7 8" key="1">
    <citation type="journal article" date="2023" name="Hortic Res">
        <title>Pangenome of water caltrop reveals structural variations and asymmetric subgenome divergence after allopolyploidization.</title>
        <authorList>
            <person name="Zhang X."/>
            <person name="Chen Y."/>
            <person name="Wang L."/>
            <person name="Yuan Y."/>
            <person name="Fang M."/>
            <person name="Shi L."/>
            <person name="Lu R."/>
            <person name="Comes H.P."/>
            <person name="Ma Y."/>
            <person name="Chen Y."/>
            <person name="Huang G."/>
            <person name="Zhou Y."/>
            <person name="Zheng Z."/>
            <person name="Qiu Y."/>
        </authorList>
    </citation>
    <scope>NUCLEOTIDE SEQUENCE [LARGE SCALE GENOMIC DNA]</scope>
    <source>
        <strain evidence="7">F231</strain>
    </source>
</reference>
<feature type="domain" description="B box-type" evidence="6">
    <location>
        <begin position="2"/>
        <end position="48"/>
    </location>
</feature>
<organism evidence="7 8">
    <name type="scientific">Trapa natans</name>
    <name type="common">Water chestnut</name>
    <dbReference type="NCBI Taxonomy" id="22666"/>
    <lineage>
        <taxon>Eukaryota</taxon>
        <taxon>Viridiplantae</taxon>
        <taxon>Streptophyta</taxon>
        <taxon>Embryophyta</taxon>
        <taxon>Tracheophyta</taxon>
        <taxon>Spermatophyta</taxon>
        <taxon>Magnoliopsida</taxon>
        <taxon>eudicotyledons</taxon>
        <taxon>Gunneridae</taxon>
        <taxon>Pentapetalae</taxon>
        <taxon>rosids</taxon>
        <taxon>malvids</taxon>
        <taxon>Myrtales</taxon>
        <taxon>Lythraceae</taxon>
        <taxon>Trapa</taxon>
    </lineage>
</organism>
<dbReference type="InterPro" id="IPR049808">
    <property type="entry name" value="CONSTANS-like_Bbox1"/>
</dbReference>
<dbReference type="Pfam" id="PF00643">
    <property type="entry name" value="zf-B_box"/>
    <property type="match status" value="1"/>
</dbReference>
<evidence type="ECO:0000256" key="1">
    <source>
        <dbReference type="ARBA" id="ARBA00022723"/>
    </source>
</evidence>
<dbReference type="CDD" id="cd19821">
    <property type="entry name" value="Bbox1_BBX-like"/>
    <property type="match status" value="1"/>
</dbReference>
<dbReference type="PANTHER" id="PTHR31717:SF60">
    <property type="entry name" value="B-BOX TYPE ZINC FINGER FAMILY PROTEIN"/>
    <property type="match status" value="1"/>
</dbReference>
<dbReference type="PROSITE" id="PS50119">
    <property type="entry name" value="ZF_BBOX"/>
    <property type="match status" value="1"/>
</dbReference>
<sequence>MEGKRGCELCGMPARMYCESDQASLCRICDERVHSANFLVAKHTRRLLCQVCQSPTPWVADGLKLGTTVSVCDGCFDSHGKDPEVGRHVVEEGRHDVEEDGYSVNEVIGDEDGDDDDPEDDDDDDDHEMEDEEIMEDDEYDDDEEEDGENQVVPWSFDPPPPPADSSSNSGEESAAFTRGGGSMLGPKRVWDIAFRNDSGDEIGCASSQGTSRAFAATEEGPSAASFQLVKKQRFGESSPTSPAGIEFCRDVSKPATPAIIDSLKRLQNNAMSDDGSAAAVLGIYRLSRC</sequence>
<name>A0AAN7LF46_TRANT</name>
<keyword evidence="3" id="KW-0862">Zinc</keyword>
<dbReference type="SMART" id="SM00336">
    <property type="entry name" value="BBOX"/>
    <property type="match status" value="1"/>
</dbReference>
<evidence type="ECO:0000256" key="5">
    <source>
        <dbReference type="SAM" id="MobiDB-lite"/>
    </source>
</evidence>
<dbReference type="InterPro" id="IPR000315">
    <property type="entry name" value="Znf_B-box"/>
</dbReference>
<dbReference type="AlphaFoldDB" id="A0AAN7LF46"/>
<comment type="caution">
    <text evidence="7">The sequence shown here is derived from an EMBL/GenBank/DDBJ whole genome shotgun (WGS) entry which is preliminary data.</text>
</comment>
<keyword evidence="2 4" id="KW-0863">Zinc-finger</keyword>
<evidence type="ECO:0000256" key="4">
    <source>
        <dbReference type="PROSITE-ProRule" id="PRU00024"/>
    </source>
</evidence>
<evidence type="ECO:0000256" key="2">
    <source>
        <dbReference type="ARBA" id="ARBA00022771"/>
    </source>
</evidence>